<dbReference type="Gene3D" id="2.30.29.30">
    <property type="entry name" value="Pleckstrin-homology domain (PH domain)/Phosphotyrosine-binding domain (PTB)"/>
    <property type="match status" value="1"/>
</dbReference>
<dbReference type="PANTHER" id="PTHR23138">
    <property type="entry name" value="RAN BINDING PROTEIN"/>
    <property type="match status" value="1"/>
</dbReference>
<feature type="compositionally biased region" description="Polar residues" evidence="3">
    <location>
        <begin position="133"/>
        <end position="160"/>
    </location>
</feature>
<keyword evidence="2" id="KW-0539">Nucleus</keyword>
<feature type="region of interest" description="Disordered" evidence="3">
    <location>
        <begin position="1"/>
        <end position="164"/>
    </location>
</feature>
<dbReference type="SUPFAM" id="SSF50729">
    <property type="entry name" value="PH domain-like"/>
    <property type="match status" value="1"/>
</dbReference>
<dbReference type="OMA" id="EDNMATK"/>
<dbReference type="EMBL" id="JH668240">
    <property type="protein sequence ID" value="EIM20380.1"/>
    <property type="molecule type" value="Genomic_DNA"/>
</dbReference>
<feature type="domain" description="RanBD1" evidence="4">
    <location>
        <begin position="153"/>
        <end position="244"/>
    </location>
</feature>
<organism evidence="5 6">
    <name type="scientific">Wallemia mellicola (strain ATCC MYA-4683 / CBS 633.66)</name>
    <name type="common">Wallemia sebi (CBS 633.66)</name>
    <dbReference type="NCBI Taxonomy" id="671144"/>
    <lineage>
        <taxon>Eukaryota</taxon>
        <taxon>Fungi</taxon>
        <taxon>Dikarya</taxon>
        <taxon>Basidiomycota</taxon>
        <taxon>Wallemiomycotina</taxon>
        <taxon>Wallemiomycetes</taxon>
        <taxon>Wallemiales</taxon>
        <taxon>Wallemiaceae</taxon>
        <taxon>Wallemia</taxon>
    </lineage>
</organism>
<dbReference type="FunCoup" id="I4Y8T8">
    <property type="interactions" value="8"/>
</dbReference>
<sequence length="356" mass="40687">MSEDEQQQYNKIEDDKQTRKRDRETSVEPKADIKSQDSATKRGRTANDEKVNQIRDKVEDISWHNKETDKKSDNEEPPKVVETTAPKKQSSFAAFASTASPFASAPSNASNSLSNKPTVSSSNAFSAFAGSTPKPQVESSDISSFNDKLASTQGESINSDNKLDLKPAQITTGEENEENLLQIRSKLYLLQDEPGTSNGNWKERGVGLFKLNKDKSGRSRLVMRADGVLRVILNAALFAKMPVEHPQEKFVRFSAHNESNKLEHYTVKLVMESSQRRLMRLFWRTCLLPKRKPVRRVKRAMRRKTVMRRIKKILRTPRKKVKITLKKMQVLKIKRTMIITKITKMPMRRSNINIIN</sequence>
<dbReference type="InterPro" id="IPR011993">
    <property type="entry name" value="PH-like_dom_sf"/>
</dbReference>
<evidence type="ECO:0000256" key="2">
    <source>
        <dbReference type="ARBA" id="ARBA00023242"/>
    </source>
</evidence>
<protein>
    <submittedName>
        <fullName evidence="5">PH domain-like protein</fullName>
    </submittedName>
</protein>
<dbReference type="RefSeq" id="XP_006959636.1">
    <property type="nucleotide sequence ID" value="XM_006959574.1"/>
</dbReference>
<dbReference type="GO" id="GO:0005634">
    <property type="term" value="C:nucleus"/>
    <property type="evidence" value="ECO:0007669"/>
    <property type="project" value="UniProtKB-SubCell"/>
</dbReference>
<feature type="compositionally biased region" description="Basic and acidic residues" evidence="3">
    <location>
        <begin position="11"/>
        <end position="35"/>
    </location>
</feature>
<evidence type="ECO:0000259" key="4">
    <source>
        <dbReference type="PROSITE" id="PS50196"/>
    </source>
</evidence>
<name>I4Y8T8_WALMC</name>
<dbReference type="InterPro" id="IPR000156">
    <property type="entry name" value="Ran_bind_dom"/>
</dbReference>
<dbReference type="eggNOG" id="KOG0864">
    <property type="taxonomic scope" value="Eukaryota"/>
</dbReference>
<keyword evidence="6" id="KW-1185">Reference proteome</keyword>
<feature type="compositionally biased region" description="Low complexity" evidence="3">
    <location>
        <begin position="86"/>
        <end position="131"/>
    </location>
</feature>
<accession>I4Y8T8</accession>
<comment type="subcellular location">
    <subcellularLocation>
        <location evidence="1">Nucleus</location>
    </subcellularLocation>
</comment>
<proteinExistence type="predicted"/>
<dbReference type="OrthoDB" id="185618at2759"/>
<dbReference type="InterPro" id="IPR045255">
    <property type="entry name" value="RanBP1-like"/>
</dbReference>
<dbReference type="STRING" id="671144.I4Y8T8"/>
<dbReference type="Proteomes" id="UP000005242">
    <property type="component" value="Unassembled WGS sequence"/>
</dbReference>
<dbReference type="PANTHER" id="PTHR23138:SF142">
    <property type="entry name" value="RAN-BINDING PROTEIN 3B-RELATED"/>
    <property type="match status" value="1"/>
</dbReference>
<evidence type="ECO:0000256" key="3">
    <source>
        <dbReference type="SAM" id="MobiDB-lite"/>
    </source>
</evidence>
<feature type="compositionally biased region" description="Basic and acidic residues" evidence="3">
    <location>
        <begin position="45"/>
        <end position="79"/>
    </location>
</feature>
<dbReference type="AlphaFoldDB" id="I4Y8T8"/>
<dbReference type="KEGG" id="wse:WALSEDRAFT_61028"/>
<dbReference type="SMART" id="SM00160">
    <property type="entry name" value="RanBD"/>
    <property type="match status" value="1"/>
</dbReference>
<dbReference type="Pfam" id="PF00638">
    <property type="entry name" value="Ran_BP1"/>
    <property type="match status" value="1"/>
</dbReference>
<evidence type="ECO:0000256" key="1">
    <source>
        <dbReference type="ARBA" id="ARBA00004123"/>
    </source>
</evidence>
<dbReference type="CDD" id="cd13180">
    <property type="entry name" value="RanBD_RanBP3"/>
    <property type="match status" value="1"/>
</dbReference>
<evidence type="ECO:0000313" key="5">
    <source>
        <dbReference type="EMBL" id="EIM20380.1"/>
    </source>
</evidence>
<dbReference type="GeneID" id="18474294"/>
<gene>
    <name evidence="5" type="ORF">WALSEDRAFT_61028</name>
</gene>
<reference evidence="5 6" key="1">
    <citation type="journal article" date="2012" name="Fungal Genet. Biol.">
        <title>The genome of the xerotolerant mold Wallemia sebi reveals adaptations to osmotic stress and suggests cryptic sexual reproduction.</title>
        <authorList>
            <person name="Padamsee M."/>
            <person name="Kumar T.K.A."/>
            <person name="Riley R."/>
            <person name="Binder M."/>
            <person name="Boyd A."/>
            <person name="Calvo A.M."/>
            <person name="Furukawa K."/>
            <person name="Hesse C."/>
            <person name="Hohmann S."/>
            <person name="James T.Y."/>
            <person name="LaButti K."/>
            <person name="Lapidus A."/>
            <person name="Lindquist E."/>
            <person name="Lucas S."/>
            <person name="Miller K."/>
            <person name="Shantappa S."/>
            <person name="Grigoriev I.V."/>
            <person name="Hibbett D.S."/>
            <person name="McLaughlin D.J."/>
            <person name="Spatafora J.W."/>
            <person name="Aime M.C."/>
        </authorList>
    </citation>
    <scope>NUCLEOTIDE SEQUENCE [LARGE SCALE GENOMIC DNA]</scope>
    <source>
        <strain evidence="6">ATCC MYA-4683 / CBS 633.66</strain>
    </source>
</reference>
<dbReference type="PROSITE" id="PS50196">
    <property type="entry name" value="RANBD1"/>
    <property type="match status" value="1"/>
</dbReference>
<dbReference type="InParanoid" id="I4Y8T8"/>
<evidence type="ECO:0000313" key="6">
    <source>
        <dbReference type="Proteomes" id="UP000005242"/>
    </source>
</evidence>
<dbReference type="HOGENOM" id="CLU_778912_0_0_1"/>